<sequence length="525" mass="58256">MYRRHFATALFAALVVILIWWPFWPPAGYLLIAWALFAAIGFHDLRSRHNVLNNYPVIGHLRYMLEFVRPELRQYFFESEQSGRPFSRAQRTLINARADGSSDASPFGTLRDFEAAGYEFAEHSLVPKDVPKDVTCLTVGGPQCTRPYRASRLNISAMSFGSLSSTAILAMNLGAKRGGFAHNTGEGAISPYHQRHGGDLIWELGTAYFGCRTREGRFDAETFREKAREDQVKMIELKLSQGAKPSHGGLLPAAKVNREIAETRQITEGEDCQSPASHPEFDTPIGLLEFIARLRELSGGKPVGMKMCLGKRSEFLSICKAMLETGIRPDFITIDGAEGGTGAAPQEFSDRLGNYINEALPFVHQCLVGTGLRDDMKLIASGKVALGFDMVVKMALGADMCNAARPFMFSVGCIQARRCHTNKCPTGVTTQDPRRSRAINVDEKAWRVANYHHGTLKAFRELAGALGVDHPDQLTPDMIYHRNDYTPAHPYRTSIVPLRPGQLLEGGEVPEAYAPYWEAARAERF</sequence>
<dbReference type="Pfam" id="PF01645">
    <property type="entry name" value="Glu_synthase"/>
    <property type="match status" value="1"/>
</dbReference>
<gene>
    <name evidence="5" type="ORF">KGQ91_12050</name>
</gene>
<dbReference type="InterPro" id="IPR027283">
    <property type="entry name" value="YerD"/>
</dbReference>
<keyword evidence="3" id="KW-0812">Transmembrane</keyword>
<keyword evidence="6" id="KW-1185">Reference proteome</keyword>
<feature type="domain" description="Glutamate synthase" evidence="4">
    <location>
        <begin position="151"/>
        <end position="468"/>
    </location>
</feature>
<proteinExistence type="inferred from homology"/>
<comment type="similarity">
    <text evidence="1 2">Belongs to the glutamate synthase family.</text>
</comment>
<dbReference type="Proteomes" id="UP001319883">
    <property type="component" value="Unassembled WGS sequence"/>
</dbReference>
<name>A0ABS7X2T2_9GAMM</name>
<dbReference type="PANTHER" id="PTHR43819">
    <property type="entry name" value="ARCHAEAL-TYPE GLUTAMATE SYNTHASE [NADPH]"/>
    <property type="match status" value="1"/>
</dbReference>
<dbReference type="Gene3D" id="3.20.20.70">
    <property type="entry name" value="Aldolase class I"/>
    <property type="match status" value="1"/>
</dbReference>
<keyword evidence="3" id="KW-1133">Transmembrane helix</keyword>
<evidence type="ECO:0000313" key="5">
    <source>
        <dbReference type="EMBL" id="MBZ9568401.1"/>
    </source>
</evidence>
<keyword evidence="3" id="KW-0472">Membrane</keyword>
<dbReference type="PANTHER" id="PTHR43819:SF1">
    <property type="entry name" value="ARCHAEAL-TYPE GLUTAMATE SYNTHASE [NADPH]"/>
    <property type="match status" value="1"/>
</dbReference>
<dbReference type="PIRSF" id="PIRSF500060">
    <property type="entry name" value="UCP500060"/>
    <property type="match status" value="1"/>
</dbReference>
<dbReference type="InterPro" id="IPR024188">
    <property type="entry name" value="GltB"/>
</dbReference>
<accession>A0ABS7X2T2</accession>
<evidence type="ECO:0000256" key="1">
    <source>
        <dbReference type="ARBA" id="ARBA00009716"/>
    </source>
</evidence>
<dbReference type="InterPro" id="IPR002932">
    <property type="entry name" value="Glu_synthdom"/>
</dbReference>
<evidence type="ECO:0000313" key="6">
    <source>
        <dbReference type="Proteomes" id="UP001319883"/>
    </source>
</evidence>
<dbReference type="SUPFAM" id="SSF51395">
    <property type="entry name" value="FMN-linked oxidoreductases"/>
    <property type="match status" value="1"/>
</dbReference>
<organism evidence="5 6">
    <name type="scientific">Modicisalibacter tunisiensis</name>
    <dbReference type="NCBI Taxonomy" id="390637"/>
    <lineage>
        <taxon>Bacteria</taxon>
        <taxon>Pseudomonadati</taxon>
        <taxon>Pseudomonadota</taxon>
        <taxon>Gammaproteobacteria</taxon>
        <taxon>Oceanospirillales</taxon>
        <taxon>Halomonadaceae</taxon>
        <taxon>Modicisalibacter</taxon>
    </lineage>
</organism>
<dbReference type="EMBL" id="JAGXFD010000001">
    <property type="protein sequence ID" value="MBZ9568401.1"/>
    <property type="molecule type" value="Genomic_DNA"/>
</dbReference>
<dbReference type="InterPro" id="IPR013785">
    <property type="entry name" value="Aldolase_TIM"/>
</dbReference>
<evidence type="ECO:0000256" key="2">
    <source>
        <dbReference type="PIRNR" id="PIRNR006429"/>
    </source>
</evidence>
<evidence type="ECO:0000256" key="3">
    <source>
        <dbReference type="SAM" id="Phobius"/>
    </source>
</evidence>
<dbReference type="RefSeq" id="WP_224414970.1">
    <property type="nucleotide sequence ID" value="NZ_JAGXFC010000001.1"/>
</dbReference>
<comment type="caution">
    <text evidence="5">The sequence shown here is derived from an EMBL/GenBank/DDBJ whole genome shotgun (WGS) entry which is preliminary data.</text>
</comment>
<dbReference type="CDD" id="cd02808">
    <property type="entry name" value="GltS_FMN"/>
    <property type="match status" value="1"/>
</dbReference>
<evidence type="ECO:0000259" key="4">
    <source>
        <dbReference type="Pfam" id="PF01645"/>
    </source>
</evidence>
<dbReference type="PIRSF" id="PIRSF006429">
    <property type="entry name" value="GOGAT_lg_2"/>
    <property type="match status" value="1"/>
</dbReference>
<protein>
    <submittedName>
        <fullName evidence="5">FMN-binding glutamate synthase family protein</fullName>
    </submittedName>
</protein>
<reference evidence="5 6" key="1">
    <citation type="submission" date="2021-05" db="EMBL/GenBank/DDBJ databases">
        <title>Petroleum and Energy Research Collection (APPE): ex situ preservation of microbial diversity associated with the oil industry and exploitation of its biotechnological potential.</title>
        <authorList>
            <person name="Paixao C.T.M."/>
            <person name="Gomes M.B."/>
            <person name="Oliveira V.M."/>
        </authorList>
    </citation>
    <scope>NUCLEOTIDE SEQUENCE [LARGE SCALE GENOMIC DNA]</scope>
    <source>
        <strain evidence="5 6">LIT2</strain>
    </source>
</reference>
<feature type="transmembrane region" description="Helical" evidence="3">
    <location>
        <begin position="7"/>
        <end position="23"/>
    </location>
</feature>
<feature type="transmembrane region" description="Helical" evidence="3">
    <location>
        <begin position="29"/>
        <end position="45"/>
    </location>
</feature>